<dbReference type="VEuPathDB" id="FungiDB:BTJ68_04898"/>
<organism evidence="2 3">
    <name type="scientific">Hortaea werneckii</name>
    <name type="common">Black yeast</name>
    <name type="synonym">Cladosporium werneckii</name>
    <dbReference type="NCBI Taxonomy" id="91943"/>
    <lineage>
        <taxon>Eukaryota</taxon>
        <taxon>Fungi</taxon>
        <taxon>Dikarya</taxon>
        <taxon>Ascomycota</taxon>
        <taxon>Pezizomycotina</taxon>
        <taxon>Dothideomycetes</taxon>
        <taxon>Dothideomycetidae</taxon>
        <taxon>Mycosphaerellales</taxon>
        <taxon>Teratosphaeriaceae</taxon>
        <taxon>Hortaea</taxon>
    </lineage>
</organism>
<sequence length="484" mass="53780">MDSKAGKAAETIEQDHDDAAGLDTLNQEAINAKDLLPAPQAAHPVPSLPTQVFSAPETEICAVRSLEGTWHNGHMSDWSPNFLPLMQRYSDLALQDAGVSHERALYWRSRFESLAPKLLLDPALFRLLGLCGSVEAGVLCDRPGQRPLVLFSKQLVLLILKTSAGERRAIDHVALQVAILSTWEKLHGENAVHLIHLQKLRELLRSEHAATSAPGSPHCRLRNESSSDLQHHARTSSSSPTPDPAVEFRSILSSGYIEGKAMPEGFATLLAKDLLPPTLLYNASQHAYWTIQDRMTYKRLSYVGISTVCLRPTTAAEILAMRAGDIHGNIAQYIRVTCILLATELVLIVPADLLPEIMQRMWDGSPAPERHMLTEAAWQESWYLFDPVMFVGTVYNEVLLWCLAMMYTASGGMATDPQICAMRLLISELEIEVCDELVALMWRFAMYDHLEPGLKKLWDEVLAPTSLEQDDLPDEFAVKAQCSI</sequence>
<reference evidence="2 3" key="1">
    <citation type="journal article" date="2018" name="BMC Genomics">
        <title>Genomic evidence for intraspecific hybridization in a clonal and extremely halotolerant yeast.</title>
        <authorList>
            <person name="Gostincar C."/>
            <person name="Stajich J.E."/>
            <person name="Zupancic J."/>
            <person name="Zalar P."/>
            <person name="Gunde-Cimerman N."/>
        </authorList>
    </citation>
    <scope>NUCLEOTIDE SEQUENCE [LARGE SCALE GENOMIC DNA]</scope>
    <source>
        <strain evidence="2 3">EXF-120</strain>
    </source>
</reference>
<dbReference type="OrthoDB" id="3891408at2759"/>
<proteinExistence type="predicted"/>
<dbReference type="AlphaFoldDB" id="A0A3M7JAS1"/>
<evidence type="ECO:0000313" key="2">
    <source>
        <dbReference type="EMBL" id="RMZ34749.1"/>
    </source>
</evidence>
<protein>
    <submittedName>
        <fullName evidence="2">Uncharacterized protein</fullName>
    </submittedName>
</protein>
<feature type="region of interest" description="Disordered" evidence="1">
    <location>
        <begin position="209"/>
        <end position="245"/>
    </location>
</feature>
<evidence type="ECO:0000256" key="1">
    <source>
        <dbReference type="SAM" id="MobiDB-lite"/>
    </source>
</evidence>
<evidence type="ECO:0000313" key="3">
    <source>
        <dbReference type="Proteomes" id="UP000281677"/>
    </source>
</evidence>
<comment type="caution">
    <text evidence="2">The sequence shown here is derived from an EMBL/GenBank/DDBJ whole genome shotgun (WGS) entry which is preliminary data.</text>
</comment>
<gene>
    <name evidence="2" type="ORF">D0859_01134</name>
</gene>
<name>A0A3M7JAS1_HORWE</name>
<feature type="region of interest" description="Disordered" evidence="1">
    <location>
        <begin position="1"/>
        <end position="20"/>
    </location>
</feature>
<dbReference type="EMBL" id="QWIT01000017">
    <property type="protein sequence ID" value="RMZ34749.1"/>
    <property type="molecule type" value="Genomic_DNA"/>
</dbReference>
<feature type="compositionally biased region" description="Basic and acidic residues" evidence="1">
    <location>
        <begin position="221"/>
        <end position="231"/>
    </location>
</feature>
<accession>A0A3M7JAS1</accession>
<dbReference type="Proteomes" id="UP000281677">
    <property type="component" value="Unassembled WGS sequence"/>
</dbReference>